<dbReference type="eggNOG" id="COG0841">
    <property type="taxonomic scope" value="Bacteria"/>
</dbReference>
<dbReference type="Gene3D" id="1.20.1640.10">
    <property type="entry name" value="Multidrug efflux transporter AcrB transmembrane domain"/>
    <property type="match status" value="4"/>
</dbReference>
<dbReference type="RefSeq" id="WP_002652694.1">
    <property type="nucleotide sequence ID" value="NZ_CH672376.1"/>
</dbReference>
<feature type="transmembrane region" description="Helical" evidence="2">
    <location>
        <begin position="445"/>
        <end position="462"/>
    </location>
</feature>
<comment type="caution">
    <text evidence="3">The sequence shown here is derived from an EMBL/GenBank/DDBJ whole genome shotgun (WGS) entry which is preliminary data.</text>
</comment>
<dbReference type="PANTHER" id="PTHR32063:SF0">
    <property type="entry name" value="SWARMING MOTILITY PROTEIN SWRC"/>
    <property type="match status" value="1"/>
</dbReference>
<reference evidence="3 4" key="1">
    <citation type="submission" date="2006-02" db="EMBL/GenBank/DDBJ databases">
        <authorList>
            <person name="Amann R."/>
            <person name="Ferriera S."/>
            <person name="Johnson J."/>
            <person name="Kravitz S."/>
            <person name="Halpern A."/>
            <person name="Remington K."/>
            <person name="Beeson K."/>
            <person name="Tran B."/>
            <person name="Rogers Y.-H."/>
            <person name="Friedman R."/>
            <person name="Venter J.C."/>
        </authorList>
    </citation>
    <scope>NUCLEOTIDE SEQUENCE [LARGE SCALE GENOMIC DNA]</scope>
    <source>
        <strain evidence="3 4">DSM 3645</strain>
    </source>
</reference>
<evidence type="ECO:0000256" key="1">
    <source>
        <dbReference type="SAM" id="MobiDB-lite"/>
    </source>
</evidence>
<dbReference type="AlphaFoldDB" id="A3ZUN8"/>
<dbReference type="Gene3D" id="3.30.2090.10">
    <property type="entry name" value="Multidrug efflux transporter AcrB TolC docking domain, DN and DC subdomains"/>
    <property type="match status" value="2"/>
</dbReference>
<dbReference type="InterPro" id="IPR001036">
    <property type="entry name" value="Acrflvin-R"/>
</dbReference>
<keyword evidence="2" id="KW-0812">Transmembrane</keyword>
<feature type="transmembrane region" description="Helical" evidence="2">
    <location>
        <begin position="1039"/>
        <end position="1058"/>
    </location>
</feature>
<evidence type="ECO:0000256" key="2">
    <source>
        <dbReference type="SAM" id="Phobius"/>
    </source>
</evidence>
<feature type="transmembrane region" description="Helical" evidence="2">
    <location>
        <begin position="12"/>
        <end position="28"/>
    </location>
</feature>
<sequence>MIDALLTNPVKVAVGVLLVSLFGVVALLRMPMQLTPEVDTPTLTVETKWTGASPQEVEQEIIVEQEEQLKSVEGISKMTSESADSKGTITLEFLIGTNMSEALLLVNSRLAQVPDYPEDADQPVITTSNASDKPIAWFMLSARMPSEARYTKFINEHPDQAEALKQARATDNPAVLMVRLRKLALTNPEYVKLLPPPIFDEHQLDAFAHANPQLAPELTKARDEVDNNSELLYRLQLLAQDHPEFVVLCSPKQFDVMNYRRFAEDEIEARFERVSGVSQSNVNGGLEDELQVIVDPELLASRQITIADVRRVLVSQNQDTSAGDFWEGKRRYVVRALGQFKSPEQVEYQLLAVRDGAPVFVRDVARVELGHKKPDSVVRRFGESSIAINCMRETGANVLDVMDGLQATMNMLNDGVLKDNNLELTQVYDETDYIKSSIRLVQENIFVGGALTMCVLMLFLHLGARTLILIPFAMASAIASAYLSPWWFVLCMAILIGSGFWFARGALVVALAIPISIVGTFLILGALGRSLNVISLAGMAFAVGMLVDNAVVVLENIYTYYSKGYSPLAAAARGTSEVWGAVFASTATTVAVFLPVVFVQEEAGQLFADIALAISAAVALSLVVSITVIPVAASRLFSKEDDKNHDSNKQISDPRNAPSEIAADGHRMGTVESTISHAGQRMVNGIVGLNRWFQHGVIRRLVLISAITAGAIFLCWAFWPKVEYLPNGNRNLVFGVLLPPPGYNLDQLMELGEVVEADLKPYWDVNPTDPDFNQGEFPAIRDFFFVARGRQVFMGLKSYDEQRVADLIPLIQKVSGKLPGTFAVASQSSLFERGLTGGRKIEIEITGPELPKLVTLGGNILRQSVQLIPNSQIRPVPSLDLSSPEVHVTPRWVQAADIGLSSTDMGYAVNALVDGAYAGDYFLEGKKIDVTIKGETRFADATQKIEALPVATPQGSIVPLGAIANIEINSGPEQVNHRERLRSIIIEVTPPPTVPLEEAMDLITSDIIKPLEASGELGQEYRINLAGTADKLGKTWTSLRFNLMLALLITYLLMAALFESWLYPFVIIFSVPLGAAGGILGLSLLNLFVLQSLDVLTMLGFVILIGTVVNNPILIVHQALNHMREDGLKLDEAVLESVGSRIRPIFMTTTTTVLGLMPLVMFPGSGSELYRGLGSVVLGGLILSTIFTLVLVPSLFSLTVETYEALVRMIWGKTAKLETPRVTRALPATSHESTEETVHDFVLTDQGTNGGNGSHGKNGANGTSPTESEKTKYGI</sequence>
<name>A3ZUN8_9BACT</name>
<gene>
    <name evidence="3" type="ORF">DSM3645_23985</name>
</gene>
<dbReference type="Gene3D" id="3.30.70.1320">
    <property type="entry name" value="Multidrug efflux transporter AcrB pore domain like"/>
    <property type="match status" value="2"/>
</dbReference>
<dbReference type="InterPro" id="IPR027463">
    <property type="entry name" value="AcrB_DN_DC_subdom"/>
</dbReference>
<dbReference type="Gene3D" id="3.30.70.1430">
    <property type="entry name" value="Multidrug efflux transporter AcrB pore domain"/>
    <property type="match status" value="2"/>
</dbReference>
<dbReference type="Proteomes" id="UP000004358">
    <property type="component" value="Unassembled WGS sequence"/>
</dbReference>
<feature type="transmembrane region" description="Helical" evidence="2">
    <location>
        <begin position="1145"/>
        <end position="1164"/>
    </location>
</feature>
<dbReference type="Gene3D" id="3.30.70.1440">
    <property type="entry name" value="Multidrug efflux transporter AcrB pore domain"/>
    <property type="match status" value="1"/>
</dbReference>
<feature type="transmembrane region" description="Helical" evidence="2">
    <location>
        <begin position="578"/>
        <end position="598"/>
    </location>
</feature>
<dbReference type="Pfam" id="PF00873">
    <property type="entry name" value="ACR_tran"/>
    <property type="match status" value="3"/>
</dbReference>
<dbReference type="PRINTS" id="PR00702">
    <property type="entry name" value="ACRIFLAVINRP"/>
</dbReference>
<protein>
    <submittedName>
        <fullName evidence="3">Acriflavin resistance protein d</fullName>
    </submittedName>
</protein>
<feature type="transmembrane region" description="Helical" evidence="2">
    <location>
        <begin position="701"/>
        <end position="719"/>
    </location>
</feature>
<feature type="region of interest" description="Disordered" evidence="1">
    <location>
        <begin position="1243"/>
        <end position="1275"/>
    </location>
</feature>
<feature type="transmembrane region" description="Helical" evidence="2">
    <location>
        <begin position="533"/>
        <end position="557"/>
    </location>
</feature>
<feature type="transmembrane region" description="Helical" evidence="2">
    <location>
        <begin position="507"/>
        <end position="527"/>
    </location>
</feature>
<keyword evidence="2" id="KW-0472">Membrane</keyword>
<dbReference type="HOGENOM" id="CLU_002755_1_2_0"/>
<dbReference type="SUPFAM" id="SSF82866">
    <property type="entry name" value="Multidrug efflux transporter AcrB transmembrane domain"/>
    <property type="match status" value="2"/>
</dbReference>
<dbReference type="SUPFAM" id="SSF82693">
    <property type="entry name" value="Multidrug efflux transporter AcrB pore domain, PN1, PN2, PC1 and PC2 subdomains"/>
    <property type="match status" value="2"/>
</dbReference>
<feature type="transmembrane region" description="Helical" evidence="2">
    <location>
        <begin position="1176"/>
        <end position="1200"/>
    </location>
</feature>
<evidence type="ECO:0000313" key="4">
    <source>
        <dbReference type="Proteomes" id="UP000004358"/>
    </source>
</evidence>
<proteinExistence type="predicted"/>
<dbReference type="SUPFAM" id="SSF82714">
    <property type="entry name" value="Multidrug efflux transporter AcrB TolC docking domain, DN and DC subdomains"/>
    <property type="match status" value="2"/>
</dbReference>
<accession>A3ZUN8</accession>
<feature type="region of interest" description="Disordered" evidence="1">
    <location>
        <begin position="641"/>
        <end position="663"/>
    </location>
</feature>
<dbReference type="GO" id="GO:0042910">
    <property type="term" value="F:xenobiotic transmembrane transporter activity"/>
    <property type="evidence" value="ECO:0007669"/>
    <property type="project" value="TreeGrafter"/>
</dbReference>
<dbReference type="STRING" id="314230.DSM3645_23985"/>
<dbReference type="GO" id="GO:0005886">
    <property type="term" value="C:plasma membrane"/>
    <property type="evidence" value="ECO:0007669"/>
    <property type="project" value="TreeGrafter"/>
</dbReference>
<feature type="transmembrane region" description="Helical" evidence="2">
    <location>
        <begin position="1095"/>
        <end position="1116"/>
    </location>
</feature>
<evidence type="ECO:0000313" key="3">
    <source>
        <dbReference type="EMBL" id="EAQ79624.1"/>
    </source>
</evidence>
<dbReference type="EMBL" id="AANZ01000013">
    <property type="protein sequence ID" value="EAQ79624.1"/>
    <property type="molecule type" value="Genomic_DNA"/>
</dbReference>
<keyword evidence="2" id="KW-1133">Transmembrane helix</keyword>
<dbReference type="PANTHER" id="PTHR32063">
    <property type="match status" value="1"/>
</dbReference>
<organism evidence="3 4">
    <name type="scientific">Blastopirellula marina DSM 3645</name>
    <dbReference type="NCBI Taxonomy" id="314230"/>
    <lineage>
        <taxon>Bacteria</taxon>
        <taxon>Pseudomonadati</taxon>
        <taxon>Planctomycetota</taxon>
        <taxon>Planctomycetia</taxon>
        <taxon>Pirellulales</taxon>
        <taxon>Pirellulaceae</taxon>
        <taxon>Blastopirellula</taxon>
    </lineage>
</organism>
<feature type="transmembrane region" description="Helical" evidence="2">
    <location>
        <begin position="468"/>
        <end position="495"/>
    </location>
</feature>
<feature type="transmembrane region" description="Helical" evidence="2">
    <location>
        <begin position="1065"/>
        <end position="1089"/>
    </location>
</feature>
<feature type="transmembrane region" description="Helical" evidence="2">
    <location>
        <begin position="610"/>
        <end position="633"/>
    </location>
</feature>